<reference evidence="7" key="1">
    <citation type="journal article" date="2021" name="Sci. Rep.">
        <title>Diploid genomic architecture of Nitzschia inconspicua, an elite biomass production diatom.</title>
        <authorList>
            <person name="Oliver A."/>
            <person name="Podell S."/>
            <person name="Pinowska A."/>
            <person name="Traller J.C."/>
            <person name="Smith S.R."/>
            <person name="McClure R."/>
            <person name="Beliaev A."/>
            <person name="Bohutskyi P."/>
            <person name="Hill E.A."/>
            <person name="Rabines A."/>
            <person name="Zheng H."/>
            <person name="Allen L.Z."/>
            <person name="Kuo A."/>
            <person name="Grigoriev I.V."/>
            <person name="Allen A.E."/>
            <person name="Hazlebeck D."/>
            <person name="Allen E.E."/>
        </authorList>
    </citation>
    <scope>NUCLEOTIDE SEQUENCE</scope>
    <source>
        <strain evidence="7">Hildebrandi</strain>
    </source>
</reference>
<dbReference type="InterPro" id="IPR030374">
    <property type="entry name" value="PABS"/>
</dbReference>
<evidence type="ECO:0000256" key="4">
    <source>
        <dbReference type="PROSITE-ProRule" id="PRU00354"/>
    </source>
</evidence>
<protein>
    <submittedName>
        <fullName evidence="7">Spermine/spermidine synthase domain containing protein</fullName>
    </submittedName>
</protein>
<dbReference type="AlphaFoldDB" id="A0A9K3L9P2"/>
<dbReference type="EMBL" id="JAGRRH010000015">
    <property type="protein sequence ID" value="KAG7357510.1"/>
    <property type="molecule type" value="Genomic_DNA"/>
</dbReference>
<evidence type="ECO:0000313" key="7">
    <source>
        <dbReference type="EMBL" id="KAG7357510.1"/>
    </source>
</evidence>
<evidence type="ECO:0000313" key="8">
    <source>
        <dbReference type="Proteomes" id="UP000693970"/>
    </source>
</evidence>
<dbReference type="GO" id="GO:0004014">
    <property type="term" value="F:adenosylmethionine decarboxylase activity"/>
    <property type="evidence" value="ECO:0007669"/>
    <property type="project" value="InterPro"/>
</dbReference>
<accession>A0A9K3L9P2</accession>
<dbReference type="PROSITE" id="PS51006">
    <property type="entry name" value="PABS_2"/>
    <property type="match status" value="1"/>
</dbReference>
<gene>
    <name evidence="7" type="ORF">IV203_002198</name>
</gene>
<dbReference type="InterPro" id="IPR001045">
    <property type="entry name" value="Spermi_synthase"/>
</dbReference>
<keyword evidence="5" id="KW-0812">Transmembrane</keyword>
<comment type="caution">
    <text evidence="7">The sequence shown here is derived from an EMBL/GenBank/DDBJ whole genome shotgun (WGS) entry which is preliminary data.</text>
</comment>
<evidence type="ECO:0000256" key="3">
    <source>
        <dbReference type="ARBA" id="ARBA00023115"/>
    </source>
</evidence>
<evidence type="ECO:0000256" key="2">
    <source>
        <dbReference type="ARBA" id="ARBA00022679"/>
    </source>
</evidence>
<dbReference type="Pfam" id="PF02675">
    <property type="entry name" value="AdoMet_dc"/>
    <property type="match status" value="1"/>
</dbReference>
<proteinExistence type="inferred from homology"/>
<dbReference type="InterPro" id="IPR030373">
    <property type="entry name" value="PABS_CS"/>
</dbReference>
<evidence type="ECO:0000259" key="6">
    <source>
        <dbReference type="PROSITE" id="PS51006"/>
    </source>
</evidence>
<evidence type="ECO:0000256" key="1">
    <source>
        <dbReference type="ARBA" id="ARBA00001928"/>
    </source>
</evidence>
<dbReference type="OrthoDB" id="38125at2759"/>
<dbReference type="GO" id="GO:0008295">
    <property type="term" value="P:spermidine biosynthetic process"/>
    <property type="evidence" value="ECO:0007669"/>
    <property type="project" value="InterPro"/>
</dbReference>
<keyword evidence="2 4" id="KW-0808">Transferase</keyword>
<keyword evidence="8" id="KW-1185">Reference proteome</keyword>
<comment type="cofactor">
    <cofactor evidence="1">
        <name>pyruvate</name>
        <dbReference type="ChEBI" id="CHEBI:15361"/>
    </cofactor>
</comment>
<dbReference type="Pfam" id="PF01564">
    <property type="entry name" value="Spermine_synth"/>
    <property type="match status" value="1"/>
</dbReference>
<dbReference type="GO" id="GO:0016740">
    <property type="term" value="F:transferase activity"/>
    <property type="evidence" value="ECO:0007669"/>
    <property type="project" value="UniProtKB-UniRule"/>
</dbReference>
<name>A0A9K3L9P2_9STRA</name>
<dbReference type="Proteomes" id="UP000693970">
    <property type="component" value="Unassembled WGS sequence"/>
</dbReference>
<keyword evidence="3 4" id="KW-0620">Polyamine biosynthesis</keyword>
<dbReference type="InterPro" id="IPR017716">
    <property type="entry name" value="S-AdoMet_deCOase_pro-enz"/>
</dbReference>
<sequence>MEIKTATRKESEDGETFNTAEMLYIKKEFFWATLLASCIVAFVVGQMARICILDVTHRNYMTTYDERFRELHRVNSEIVLHRDLTAKKMMNLPDPVIKQGKTIPRTTYTSKHFNAASVTTHSRWIVSDTVGQQECLNSAGVLESTLNPATDLANETISVGQEIESEEHLPSGQHLLLDLENIDADFLNSEERLATAMLDLVDQCGLTLMSYHCHKLKPNGVSCAGVLLESHVSFHTWPSRGVISIDLFTCGPSSLLHTVPVVEQLFAVSSSKATKKEQQPKMVWAHKYRGFSDHDDSFEMTDMFQFPVGQMSDYKKELLSVTTPYQRMDVYDVLRPGVQSLELYMNSLLYDGSYEAQHPDFFAPDRVLFLDGILQSRRSGDAAYHESLVHPAMFAHKNPKRVAIIGGGEGATLREVLKHNTVEKVVMIDIDEQMVTLCREYLPFWSDCSMLMGGSKSCFDDPRVETYYEDAFKWFIDRFSVSNTRGKSSEQPFDVIIMDALDPQVQKEFADTLYDAGAAIFSQGLDSNGILIAQVGEADTIHSPSGQFSIDKNRLHFIEMLASMGFKAVRDYEESHSGFMFPWKFIVAFKEARGSIEWLSSSAEVELKIRKRGMVASGMVTPFLYFDGATMETYKYPSKGSELSFCHSYPSSHECLRGHGFDPERLNLPLSLLEVKGTNGPTETRVVTTTVIHQDTYIGLEKVVPNIFLGVKSVVLVMRLVSVISSFWKELLDNLMQSAGYCEFDHGAAGVTIDRTPLCFVNCHANDAKNVGSEPIPKLVVNGSVPLVVESEAEFQAADDIYNPAKARQIQGYFRATSVREIQKGGEFTAECCKQNHFVMVD</sequence>
<evidence type="ECO:0000256" key="5">
    <source>
        <dbReference type="SAM" id="Phobius"/>
    </source>
</evidence>
<organism evidence="7 8">
    <name type="scientific">Nitzschia inconspicua</name>
    <dbReference type="NCBI Taxonomy" id="303405"/>
    <lineage>
        <taxon>Eukaryota</taxon>
        <taxon>Sar</taxon>
        <taxon>Stramenopiles</taxon>
        <taxon>Ochrophyta</taxon>
        <taxon>Bacillariophyta</taxon>
        <taxon>Bacillariophyceae</taxon>
        <taxon>Bacillariophycidae</taxon>
        <taxon>Bacillariales</taxon>
        <taxon>Bacillariaceae</taxon>
        <taxon>Nitzschia</taxon>
    </lineage>
</organism>
<feature type="domain" description="PABS" evidence="6">
    <location>
        <begin position="329"/>
        <end position="584"/>
    </location>
</feature>
<feature type="active site" description="Proton acceptor" evidence="4">
    <location>
        <position position="499"/>
    </location>
</feature>
<dbReference type="PANTHER" id="PTHR43317:SF1">
    <property type="entry name" value="THERMOSPERMINE SYNTHASE ACAULIS5"/>
    <property type="match status" value="1"/>
</dbReference>
<dbReference type="NCBIfam" id="TIGR03330">
    <property type="entry name" value="SAM_DCase_Bsu"/>
    <property type="match status" value="1"/>
</dbReference>
<keyword evidence="5" id="KW-1133">Transmembrane helix</keyword>
<dbReference type="PANTHER" id="PTHR43317">
    <property type="entry name" value="THERMOSPERMINE SYNTHASE ACAULIS5"/>
    <property type="match status" value="1"/>
</dbReference>
<dbReference type="HAMAP" id="MF_00198">
    <property type="entry name" value="Spermidine_synth"/>
    <property type="match status" value="1"/>
</dbReference>
<reference evidence="7" key="2">
    <citation type="submission" date="2021-04" db="EMBL/GenBank/DDBJ databases">
        <authorList>
            <person name="Podell S."/>
        </authorList>
    </citation>
    <scope>NUCLEOTIDE SEQUENCE</scope>
    <source>
        <strain evidence="7">Hildebrandi</strain>
    </source>
</reference>
<dbReference type="CDD" id="cd02440">
    <property type="entry name" value="AdoMet_MTases"/>
    <property type="match status" value="1"/>
</dbReference>
<keyword evidence="5" id="KW-0472">Membrane</keyword>
<dbReference type="InterPro" id="IPR003826">
    <property type="entry name" value="AdoMetDC_fam_prok"/>
</dbReference>
<dbReference type="PROSITE" id="PS01330">
    <property type="entry name" value="PABS_1"/>
    <property type="match status" value="1"/>
</dbReference>
<feature type="transmembrane region" description="Helical" evidence="5">
    <location>
        <begin position="29"/>
        <end position="48"/>
    </location>
</feature>